<dbReference type="AlphaFoldDB" id="A0A0E0NW57"/>
<keyword evidence="3" id="KW-1185">Reference proteome</keyword>
<feature type="compositionally biased region" description="Low complexity" evidence="1">
    <location>
        <begin position="1"/>
        <end position="11"/>
    </location>
</feature>
<dbReference type="Proteomes" id="UP000008022">
    <property type="component" value="Unassembled WGS sequence"/>
</dbReference>
<dbReference type="EnsemblPlants" id="ORUFI03G21060.1">
    <property type="protein sequence ID" value="ORUFI03G21060.1"/>
    <property type="gene ID" value="ORUFI03G21060"/>
</dbReference>
<evidence type="ECO:0000313" key="3">
    <source>
        <dbReference type="Proteomes" id="UP000008022"/>
    </source>
</evidence>
<evidence type="ECO:0000256" key="1">
    <source>
        <dbReference type="SAM" id="MobiDB-lite"/>
    </source>
</evidence>
<dbReference type="Gramene" id="ORUFI03G21060.1">
    <property type="protein sequence ID" value="ORUFI03G21060.1"/>
    <property type="gene ID" value="ORUFI03G21060"/>
</dbReference>
<feature type="compositionally biased region" description="Basic and acidic residues" evidence="1">
    <location>
        <begin position="207"/>
        <end position="216"/>
    </location>
</feature>
<organism evidence="2 3">
    <name type="scientific">Oryza rufipogon</name>
    <name type="common">Brownbeard rice</name>
    <name type="synonym">Asian wild rice</name>
    <dbReference type="NCBI Taxonomy" id="4529"/>
    <lineage>
        <taxon>Eukaryota</taxon>
        <taxon>Viridiplantae</taxon>
        <taxon>Streptophyta</taxon>
        <taxon>Embryophyta</taxon>
        <taxon>Tracheophyta</taxon>
        <taxon>Spermatophyta</taxon>
        <taxon>Magnoliopsida</taxon>
        <taxon>Liliopsida</taxon>
        <taxon>Poales</taxon>
        <taxon>Poaceae</taxon>
        <taxon>BOP clade</taxon>
        <taxon>Oryzoideae</taxon>
        <taxon>Oryzeae</taxon>
        <taxon>Oryzinae</taxon>
        <taxon>Oryza</taxon>
    </lineage>
</organism>
<evidence type="ECO:0000313" key="2">
    <source>
        <dbReference type="EnsemblPlants" id="ORUFI03G21060.1"/>
    </source>
</evidence>
<reference evidence="3" key="1">
    <citation type="submission" date="2013-06" db="EMBL/GenBank/DDBJ databases">
        <authorList>
            <person name="Zhao Q."/>
        </authorList>
    </citation>
    <scope>NUCLEOTIDE SEQUENCE</scope>
    <source>
        <strain evidence="3">cv. W1943</strain>
    </source>
</reference>
<protein>
    <submittedName>
        <fullName evidence="2">Uncharacterized protein</fullName>
    </submittedName>
</protein>
<feature type="compositionally biased region" description="Basic and acidic residues" evidence="1">
    <location>
        <begin position="55"/>
        <end position="68"/>
    </location>
</feature>
<feature type="region of interest" description="Disordered" evidence="1">
    <location>
        <begin position="1"/>
        <end position="72"/>
    </location>
</feature>
<feature type="compositionally biased region" description="Pro residues" evidence="1">
    <location>
        <begin position="24"/>
        <end position="33"/>
    </location>
</feature>
<reference evidence="2" key="2">
    <citation type="submission" date="2015-06" db="UniProtKB">
        <authorList>
            <consortium name="EnsemblPlants"/>
        </authorList>
    </citation>
    <scope>IDENTIFICATION</scope>
</reference>
<accession>A0A0E0NW57</accession>
<name>A0A0E0NW57_ORYRU</name>
<feature type="region of interest" description="Disordered" evidence="1">
    <location>
        <begin position="206"/>
        <end position="226"/>
    </location>
</feature>
<proteinExistence type="predicted"/>
<dbReference type="HOGENOM" id="CLU_907307_0_0_1"/>
<sequence length="307" mass="32819">MAAAATMATRAWQRRSEGRHTASTPPPTTPCPPTKKLTMVTAMTTAGMPNPHPHQCTDVDGRDARRGGGEVVEVEDSAALVDEATAAASSRSGGWRLPLPAAARRHRGGRGEVAEEASWRRRLLASSCCCLSTASLSASFAGEARQQLLLPLHRIPLCLRHWRGHGAAPSPPSPARPWGRFEILAAIVDRGEATSGMSSLTASAEVARSREGKMSEDSPTTSPSGLSHIALLQTPSMEEDKEEDSELLVVDMEMTGEDELLSLNGGGGGHEGQFCLITRWRSENDFENTQKGQNGKVAVSTRFILAF</sequence>